<keyword evidence="4 9" id="KW-0067">ATP-binding</keyword>
<evidence type="ECO:0000256" key="1">
    <source>
        <dbReference type="ARBA" id="ARBA00022448"/>
    </source>
</evidence>
<evidence type="ECO:0000256" key="7">
    <source>
        <dbReference type="ARBA" id="ARBA00023136"/>
    </source>
</evidence>
<keyword evidence="2" id="KW-1003">Cell membrane</keyword>
<evidence type="ECO:0000256" key="3">
    <source>
        <dbReference type="ARBA" id="ARBA00022741"/>
    </source>
</evidence>
<dbReference type="EMBL" id="CP158367">
    <property type="protein sequence ID" value="XBX74842.1"/>
    <property type="molecule type" value="Genomic_DNA"/>
</dbReference>
<organism evidence="9">
    <name type="scientific">Proteinivorax tanatarense</name>
    <dbReference type="NCBI Taxonomy" id="1260629"/>
    <lineage>
        <taxon>Bacteria</taxon>
        <taxon>Bacillati</taxon>
        <taxon>Bacillota</taxon>
        <taxon>Clostridia</taxon>
        <taxon>Eubacteriales</taxon>
        <taxon>Proteinivoracaceae</taxon>
        <taxon>Proteinivorax</taxon>
    </lineage>
</organism>
<keyword evidence="1" id="KW-0813">Transport</keyword>
<dbReference type="GO" id="GO:0016020">
    <property type="term" value="C:membrane"/>
    <property type="evidence" value="ECO:0007669"/>
    <property type="project" value="InterPro"/>
</dbReference>
<dbReference type="NCBIfam" id="TIGR02315">
    <property type="entry name" value="ABC_phnC"/>
    <property type="match status" value="1"/>
</dbReference>
<dbReference type="GO" id="GO:0005524">
    <property type="term" value="F:ATP binding"/>
    <property type="evidence" value="ECO:0007669"/>
    <property type="project" value="UniProtKB-KW"/>
</dbReference>
<dbReference type="PANTHER" id="PTHR43166">
    <property type="entry name" value="AMINO ACID IMPORT ATP-BINDING PROTEIN"/>
    <property type="match status" value="1"/>
</dbReference>
<dbReference type="InterPro" id="IPR027417">
    <property type="entry name" value="P-loop_NTPase"/>
</dbReference>
<evidence type="ECO:0000256" key="5">
    <source>
        <dbReference type="ARBA" id="ARBA00022885"/>
    </source>
</evidence>
<dbReference type="PROSITE" id="PS50893">
    <property type="entry name" value="ABC_TRANSPORTER_2"/>
    <property type="match status" value="1"/>
</dbReference>
<evidence type="ECO:0000256" key="2">
    <source>
        <dbReference type="ARBA" id="ARBA00022475"/>
    </source>
</evidence>
<gene>
    <name evidence="9" type="primary">phnC</name>
    <name evidence="9" type="ORF">PRVXT_002902</name>
</gene>
<reference evidence="9" key="1">
    <citation type="journal article" date="2013" name="Extremophiles">
        <title>Proteinivorax tanatarense gen. nov., sp. nov., an anaerobic, haloalkaliphilic, proteolytic bacterium isolated from a decaying algal bloom, and proposal of Proteinivoraceae fam. nov.</title>
        <authorList>
            <person name="Kevbrin V."/>
            <person name="Boltyanskaya Y."/>
            <person name="Zhilina T."/>
            <person name="Kolganova T."/>
            <person name="Lavrentjeva E."/>
            <person name="Kuznetsov B."/>
        </authorList>
    </citation>
    <scope>NUCLEOTIDE SEQUENCE</scope>
    <source>
        <strain evidence="9">Z-910T</strain>
    </source>
</reference>
<dbReference type="InterPro" id="IPR017871">
    <property type="entry name" value="ABC_transporter-like_CS"/>
</dbReference>
<dbReference type="CDD" id="cd03256">
    <property type="entry name" value="ABC_PhnC_transporter"/>
    <property type="match status" value="1"/>
</dbReference>
<dbReference type="InterPro" id="IPR012693">
    <property type="entry name" value="ABC_transpr_PhnC"/>
</dbReference>
<dbReference type="GO" id="GO:0016887">
    <property type="term" value="F:ATP hydrolysis activity"/>
    <property type="evidence" value="ECO:0007669"/>
    <property type="project" value="InterPro"/>
</dbReference>
<dbReference type="SMART" id="SM00382">
    <property type="entry name" value="AAA"/>
    <property type="match status" value="1"/>
</dbReference>
<feature type="domain" description="ABC transporter" evidence="8">
    <location>
        <begin position="2"/>
        <end position="243"/>
    </location>
</feature>
<keyword evidence="7" id="KW-0472">Membrane</keyword>
<proteinExistence type="predicted"/>
<dbReference type="InterPro" id="IPR003439">
    <property type="entry name" value="ABC_transporter-like_ATP-bd"/>
</dbReference>
<dbReference type="PROSITE" id="PS00211">
    <property type="entry name" value="ABC_TRANSPORTER_1"/>
    <property type="match status" value="1"/>
</dbReference>
<sequence length="243" mass="26943">MVNLKNISVSYQRGVNALKDVSLSIDKGEFVAIVGLSGSGKSTLLRSINYLTPPTNGEVCIDGVKLSSLSKRKLKNTRAKIGFIFQDYNLVDNSSVFNNVLLGRLAYTNTFSSLLGLFSSSDYNLAEKNICNVGLKDKMFQRVDRLSGGQKQRVSIARALTQNPNIILADEPVSSLDIATAESVMDYLLKFNHKRQITVIINLHDIRLAKKYASRIVGLKDGKIVFDDKPTKLTDSILNEVYY</sequence>
<protein>
    <submittedName>
        <fullName evidence="9">Phosphonate ABC transporter ATP-binding protein</fullName>
    </submittedName>
</protein>
<dbReference type="AlphaFoldDB" id="A0AAU7VLA6"/>
<dbReference type="Pfam" id="PF00005">
    <property type="entry name" value="ABC_tran"/>
    <property type="match status" value="1"/>
</dbReference>
<dbReference type="Gene3D" id="3.40.50.300">
    <property type="entry name" value="P-loop containing nucleotide triphosphate hydrolases"/>
    <property type="match status" value="1"/>
</dbReference>
<dbReference type="InterPro" id="IPR050086">
    <property type="entry name" value="MetN_ABC_transporter-like"/>
</dbReference>
<evidence type="ECO:0000259" key="8">
    <source>
        <dbReference type="PROSITE" id="PS50893"/>
    </source>
</evidence>
<evidence type="ECO:0000256" key="6">
    <source>
        <dbReference type="ARBA" id="ARBA00022967"/>
    </source>
</evidence>
<accession>A0AAU7VLA6</accession>
<keyword evidence="5" id="KW-0918">Phosphonate transport</keyword>
<dbReference type="PANTHER" id="PTHR43166:SF6">
    <property type="entry name" value="PHOSPHONATES IMPORT ATP-BINDING PROTEIN PHNC"/>
    <property type="match status" value="1"/>
</dbReference>
<dbReference type="SUPFAM" id="SSF52540">
    <property type="entry name" value="P-loop containing nucleoside triphosphate hydrolases"/>
    <property type="match status" value="1"/>
</dbReference>
<reference evidence="9" key="2">
    <citation type="submission" date="2024-06" db="EMBL/GenBank/DDBJ databases">
        <authorList>
            <person name="Petrova K.O."/>
            <person name="Toshchakov S.V."/>
            <person name="Boltjanskaja Y.V."/>
            <person name="Kevbrin V."/>
        </authorList>
    </citation>
    <scope>NUCLEOTIDE SEQUENCE</scope>
    <source>
        <strain evidence="9">Z-910T</strain>
    </source>
</reference>
<evidence type="ECO:0000256" key="4">
    <source>
        <dbReference type="ARBA" id="ARBA00022840"/>
    </source>
</evidence>
<keyword evidence="6" id="KW-1278">Translocase</keyword>
<name>A0AAU7VLA6_9FIRM</name>
<evidence type="ECO:0000313" key="9">
    <source>
        <dbReference type="EMBL" id="XBX74842.1"/>
    </source>
</evidence>
<keyword evidence="3" id="KW-0547">Nucleotide-binding</keyword>
<dbReference type="GO" id="GO:0015416">
    <property type="term" value="F:ABC-type phosphonate transporter activity"/>
    <property type="evidence" value="ECO:0007669"/>
    <property type="project" value="InterPro"/>
</dbReference>
<dbReference type="InterPro" id="IPR003593">
    <property type="entry name" value="AAA+_ATPase"/>
</dbReference>
<dbReference type="RefSeq" id="WP_350343591.1">
    <property type="nucleotide sequence ID" value="NZ_CP158367.1"/>
</dbReference>